<reference evidence="2 3" key="1">
    <citation type="journal article" date="2019" name="Commun. Biol.">
        <title>The bagworm genome reveals a unique fibroin gene that provides high tensile strength.</title>
        <authorList>
            <person name="Kono N."/>
            <person name="Nakamura H."/>
            <person name="Ohtoshi R."/>
            <person name="Tomita M."/>
            <person name="Numata K."/>
            <person name="Arakawa K."/>
        </authorList>
    </citation>
    <scope>NUCLEOTIDE SEQUENCE [LARGE SCALE GENOMIC DNA]</scope>
</reference>
<accession>A0A4C1U0T3</accession>
<gene>
    <name evidence="2" type="ORF">EVAR_11345_1</name>
</gene>
<evidence type="ECO:0000313" key="3">
    <source>
        <dbReference type="Proteomes" id="UP000299102"/>
    </source>
</evidence>
<feature type="region of interest" description="Disordered" evidence="1">
    <location>
        <begin position="1"/>
        <end position="25"/>
    </location>
</feature>
<comment type="caution">
    <text evidence="2">The sequence shown here is derived from an EMBL/GenBank/DDBJ whole genome shotgun (WGS) entry which is preliminary data.</text>
</comment>
<evidence type="ECO:0000313" key="2">
    <source>
        <dbReference type="EMBL" id="GBP19955.1"/>
    </source>
</evidence>
<proteinExistence type="predicted"/>
<organism evidence="2 3">
    <name type="scientific">Eumeta variegata</name>
    <name type="common">Bagworm moth</name>
    <name type="synonym">Eumeta japonica</name>
    <dbReference type="NCBI Taxonomy" id="151549"/>
    <lineage>
        <taxon>Eukaryota</taxon>
        <taxon>Metazoa</taxon>
        <taxon>Ecdysozoa</taxon>
        <taxon>Arthropoda</taxon>
        <taxon>Hexapoda</taxon>
        <taxon>Insecta</taxon>
        <taxon>Pterygota</taxon>
        <taxon>Neoptera</taxon>
        <taxon>Endopterygota</taxon>
        <taxon>Lepidoptera</taxon>
        <taxon>Glossata</taxon>
        <taxon>Ditrysia</taxon>
        <taxon>Tineoidea</taxon>
        <taxon>Psychidae</taxon>
        <taxon>Oiketicinae</taxon>
        <taxon>Eumeta</taxon>
    </lineage>
</organism>
<dbReference type="AlphaFoldDB" id="A0A4C1U0T3"/>
<evidence type="ECO:0000256" key="1">
    <source>
        <dbReference type="SAM" id="MobiDB-lite"/>
    </source>
</evidence>
<dbReference type="EMBL" id="BGZK01000113">
    <property type="protein sequence ID" value="GBP19955.1"/>
    <property type="molecule type" value="Genomic_DNA"/>
</dbReference>
<protein>
    <submittedName>
        <fullName evidence="2">Uncharacterized protein</fullName>
    </submittedName>
</protein>
<name>A0A4C1U0T3_EUMVA</name>
<sequence length="107" mass="11872">MSDDDGVTKNTVSIPDGTELETSPEKHFFKETIDIKVAISEKNSSDHKRVNVESAILALINVRCALINAPTPSSKAHTRYQRVVTDKFTARPHVRVRLMTGRAVIKA</sequence>
<dbReference type="Proteomes" id="UP000299102">
    <property type="component" value="Unassembled WGS sequence"/>
</dbReference>
<keyword evidence="3" id="KW-1185">Reference proteome</keyword>